<accession>A0A078G4Y5</accession>
<reference evidence="3" key="2">
    <citation type="submission" date="2014-06" db="EMBL/GenBank/DDBJ databases">
        <authorList>
            <person name="Genoscope - CEA"/>
        </authorList>
    </citation>
    <scope>NUCLEOTIDE SEQUENCE</scope>
</reference>
<evidence type="ECO:0000313" key="2">
    <source>
        <dbReference type="EMBL" id="CAF2036359.1"/>
    </source>
</evidence>
<organism evidence="3 4">
    <name type="scientific">Brassica napus</name>
    <name type="common">Rape</name>
    <dbReference type="NCBI Taxonomy" id="3708"/>
    <lineage>
        <taxon>Eukaryota</taxon>
        <taxon>Viridiplantae</taxon>
        <taxon>Streptophyta</taxon>
        <taxon>Embryophyta</taxon>
        <taxon>Tracheophyta</taxon>
        <taxon>Spermatophyta</taxon>
        <taxon>Magnoliopsida</taxon>
        <taxon>eudicotyledons</taxon>
        <taxon>Gunneridae</taxon>
        <taxon>Pentapetalae</taxon>
        <taxon>rosids</taxon>
        <taxon>malvids</taxon>
        <taxon>Brassicales</taxon>
        <taxon>Brassicaceae</taxon>
        <taxon>Brassiceae</taxon>
        <taxon>Brassica</taxon>
    </lineage>
</organism>
<protein>
    <submittedName>
        <fullName evidence="2">(rape) hypothetical protein</fullName>
    </submittedName>
    <submittedName>
        <fullName evidence="3">BnaA09g04360D protein</fullName>
    </submittedName>
</protein>
<keyword evidence="4" id="KW-1185">Reference proteome</keyword>
<reference evidence="3 4" key="1">
    <citation type="journal article" date="2014" name="Science">
        <title>Plant genetics. Early allopolyploid evolution in the post-Neolithic Brassica napus oilseed genome.</title>
        <authorList>
            <person name="Chalhoub B."/>
            <person name="Denoeud F."/>
            <person name="Liu S."/>
            <person name="Parkin I.A."/>
            <person name="Tang H."/>
            <person name="Wang X."/>
            <person name="Chiquet J."/>
            <person name="Belcram H."/>
            <person name="Tong C."/>
            <person name="Samans B."/>
            <person name="Correa M."/>
            <person name="Da Silva C."/>
            <person name="Just J."/>
            <person name="Falentin C."/>
            <person name="Koh C.S."/>
            <person name="Le Clainche I."/>
            <person name="Bernard M."/>
            <person name="Bento P."/>
            <person name="Noel B."/>
            <person name="Labadie K."/>
            <person name="Alberti A."/>
            <person name="Charles M."/>
            <person name="Arnaud D."/>
            <person name="Guo H."/>
            <person name="Daviaud C."/>
            <person name="Alamery S."/>
            <person name="Jabbari K."/>
            <person name="Zhao M."/>
            <person name="Edger P.P."/>
            <person name="Chelaifa H."/>
            <person name="Tack D."/>
            <person name="Lassalle G."/>
            <person name="Mestiri I."/>
            <person name="Schnel N."/>
            <person name="Le Paslier M.C."/>
            <person name="Fan G."/>
            <person name="Renault V."/>
            <person name="Bayer P.E."/>
            <person name="Golicz A.A."/>
            <person name="Manoli S."/>
            <person name="Lee T.H."/>
            <person name="Thi V.H."/>
            <person name="Chalabi S."/>
            <person name="Hu Q."/>
            <person name="Fan C."/>
            <person name="Tollenaere R."/>
            <person name="Lu Y."/>
            <person name="Battail C."/>
            <person name="Shen J."/>
            <person name="Sidebottom C.H."/>
            <person name="Wang X."/>
            <person name="Canaguier A."/>
            <person name="Chauveau A."/>
            <person name="Berard A."/>
            <person name="Deniot G."/>
            <person name="Guan M."/>
            <person name="Liu Z."/>
            <person name="Sun F."/>
            <person name="Lim Y.P."/>
            <person name="Lyons E."/>
            <person name="Town C.D."/>
            <person name="Bancroft I."/>
            <person name="Wang X."/>
            <person name="Meng J."/>
            <person name="Ma J."/>
            <person name="Pires J.C."/>
            <person name="King G.J."/>
            <person name="Brunel D."/>
            <person name="Delourme R."/>
            <person name="Renard M."/>
            <person name="Aury J.M."/>
            <person name="Adams K.L."/>
            <person name="Batley J."/>
            <person name="Snowdon R.J."/>
            <person name="Tost J."/>
            <person name="Edwards D."/>
            <person name="Zhou Y."/>
            <person name="Hua W."/>
            <person name="Sharpe A.G."/>
            <person name="Paterson A.H."/>
            <person name="Guan C."/>
            <person name="Wincker P."/>
        </authorList>
    </citation>
    <scope>NUCLEOTIDE SEQUENCE [LARGE SCALE GENOMIC DNA]</scope>
    <source>
        <strain evidence="4">cv. Darmor-bzh</strain>
    </source>
</reference>
<sequence>MSLRLIISLSFLLILVAAATATEEEDIADFLKRFYIDFCVLT</sequence>
<feature type="chain" id="PRO_5040665398" evidence="1">
    <location>
        <begin position="22"/>
        <end position="42"/>
    </location>
</feature>
<dbReference type="Proteomes" id="UP000028999">
    <property type="component" value="Unassembled WGS sequence"/>
</dbReference>
<gene>
    <name evidence="3" type="primary">BnaA09g04360D</name>
    <name evidence="2" type="ORF">DARMORV10_A09P05960.1</name>
    <name evidence="3" type="ORF">GSBRNA2T00009531001</name>
</gene>
<dbReference type="AlphaFoldDB" id="A0A078G4Y5"/>
<dbReference type="Proteomes" id="UP001295469">
    <property type="component" value="Chromosome A09"/>
</dbReference>
<evidence type="ECO:0000313" key="3">
    <source>
        <dbReference type="EMBL" id="CDY19783.1"/>
    </source>
</evidence>
<dbReference type="EMBL" id="HG994363">
    <property type="protein sequence ID" value="CAF2036359.1"/>
    <property type="molecule type" value="Genomic_DNA"/>
</dbReference>
<reference evidence="2" key="3">
    <citation type="submission" date="2021-01" db="EMBL/GenBank/DDBJ databases">
        <authorList>
            <consortium name="Genoscope - CEA"/>
            <person name="William W."/>
        </authorList>
    </citation>
    <scope>NUCLEOTIDE SEQUENCE</scope>
</reference>
<dbReference type="Gramene" id="CDY19783">
    <property type="protein sequence ID" value="CDY19783"/>
    <property type="gene ID" value="GSBRNA2T00009531001"/>
</dbReference>
<evidence type="ECO:0000313" key="4">
    <source>
        <dbReference type="Proteomes" id="UP000028999"/>
    </source>
</evidence>
<dbReference type="PaxDb" id="3708-A0A078G4Y5"/>
<proteinExistence type="predicted"/>
<keyword evidence="1" id="KW-0732">Signal</keyword>
<name>A0A078G4Y5_BRANA</name>
<feature type="signal peptide" evidence="1">
    <location>
        <begin position="1"/>
        <end position="21"/>
    </location>
</feature>
<dbReference type="EMBL" id="LK032100">
    <property type="protein sequence ID" value="CDY19783.1"/>
    <property type="molecule type" value="Genomic_DNA"/>
</dbReference>
<evidence type="ECO:0000256" key="1">
    <source>
        <dbReference type="SAM" id="SignalP"/>
    </source>
</evidence>